<feature type="region of interest" description="Disordered" evidence="6">
    <location>
        <begin position="47"/>
        <end position="153"/>
    </location>
</feature>
<feature type="region of interest" description="Disordered" evidence="6">
    <location>
        <begin position="250"/>
        <end position="364"/>
    </location>
</feature>
<keyword evidence="3 5" id="KW-0690">Ribosome biogenesis</keyword>
<keyword evidence="7" id="KW-1185">Reference proteome</keyword>
<feature type="compositionally biased region" description="Acidic residues" evidence="6">
    <location>
        <begin position="256"/>
        <end position="276"/>
    </location>
</feature>
<evidence type="ECO:0000256" key="5">
    <source>
        <dbReference type="PIRNR" id="PIRNR017302"/>
    </source>
</evidence>
<dbReference type="WBParaSite" id="maker-uti_cns_0015400-snap-gene-0.3-mRNA-1">
    <property type="protein sequence ID" value="maker-uti_cns_0015400-snap-gene-0.3-mRNA-1"/>
    <property type="gene ID" value="maker-uti_cns_0015400-snap-gene-0.3"/>
</dbReference>
<reference evidence="8" key="1">
    <citation type="submission" date="2016-11" db="UniProtKB">
        <authorList>
            <consortium name="WormBaseParasite"/>
        </authorList>
    </citation>
    <scope>IDENTIFICATION</scope>
</reference>
<organism evidence="7 8">
    <name type="scientific">Macrostomum lignano</name>
    <dbReference type="NCBI Taxonomy" id="282301"/>
    <lineage>
        <taxon>Eukaryota</taxon>
        <taxon>Metazoa</taxon>
        <taxon>Spiralia</taxon>
        <taxon>Lophotrochozoa</taxon>
        <taxon>Platyhelminthes</taxon>
        <taxon>Rhabditophora</taxon>
        <taxon>Macrostomorpha</taxon>
        <taxon>Macrostomida</taxon>
        <taxon>Macrostomidae</taxon>
        <taxon>Macrostomum</taxon>
    </lineage>
</organism>
<dbReference type="GO" id="GO:0000027">
    <property type="term" value="P:ribosomal large subunit assembly"/>
    <property type="evidence" value="ECO:0007669"/>
    <property type="project" value="UniProtKB-UniRule"/>
</dbReference>
<dbReference type="Pfam" id="PF07767">
    <property type="entry name" value="Nop53"/>
    <property type="match status" value="1"/>
</dbReference>
<comment type="function">
    <text evidence="5">May play a role in ribosome biogenesis.</text>
</comment>
<comment type="similarity">
    <text evidence="1 5">Belongs to the NOP53 family.</text>
</comment>
<evidence type="ECO:0000256" key="4">
    <source>
        <dbReference type="ARBA" id="ARBA00023242"/>
    </source>
</evidence>
<evidence type="ECO:0000313" key="8">
    <source>
        <dbReference type="WBParaSite" id="maker-uti_cns_0015400-snap-gene-0.3-mRNA-1"/>
    </source>
</evidence>
<dbReference type="GO" id="GO:0008097">
    <property type="term" value="F:5S rRNA binding"/>
    <property type="evidence" value="ECO:0007669"/>
    <property type="project" value="TreeGrafter"/>
</dbReference>
<dbReference type="PIRSF" id="PIRSF017302">
    <property type="entry name" value="Gltscr2"/>
    <property type="match status" value="1"/>
</dbReference>
<feature type="region of interest" description="Disordered" evidence="6">
    <location>
        <begin position="174"/>
        <end position="198"/>
    </location>
</feature>
<sequence>LFQADPAKPAAKRLRLSRNKKKTWRKLSRDVDNLLPEQTTAELIRRRSGGFFIDVGEPGQRRRQSRQQQQQAKVEGSGSSATSRILSGLRCHESLPSGAASAPAAESKRQKKFNSRPLDRLVKHAAAADQDKAAGPQTMDLWGSDPKPESSADTDIKDLVLHQMRCTRQAPVKRRFRTGTSSAPACPVPQPGASYNPSLADHEAMLAAATQSELVKESRAKRLHGQMERHFPGTAGAAAALAAANDKEMAAGLFESDSEGEGEGDDIVDKEVDDSTPSEPPPVAKSDQPAGRTSRKQNAEVRRQRAQAAELKRRKRQSVDLDRLTELSRQVGRSLAAGDRQRQARLAKRRERASGTKRLGRHRFEEPEAEFKLADELAPSLRQLRPEGDLFVDAVKSYQRRSMLEPRSRTAWRRKYPHKRYRKKGLEASADGEGK</sequence>
<feature type="region of interest" description="Disordered" evidence="6">
    <location>
        <begin position="1"/>
        <end position="26"/>
    </location>
</feature>
<dbReference type="AlphaFoldDB" id="A0A1I8IS69"/>
<evidence type="ECO:0000256" key="2">
    <source>
        <dbReference type="ARBA" id="ARBA00018339"/>
    </source>
</evidence>
<comment type="subcellular location">
    <subcellularLocation>
        <location evidence="5">Nucleus</location>
        <location evidence="5">Nucleolus</location>
    </subcellularLocation>
    <subcellularLocation>
        <location evidence="5">Nucleus</location>
        <location evidence="5">Nucleoplasm</location>
    </subcellularLocation>
</comment>
<dbReference type="PANTHER" id="PTHR14211">
    <property type="entry name" value="GLIOMA SUPPRESSOR CANDIDATE REGION GENE 2"/>
    <property type="match status" value="1"/>
</dbReference>
<dbReference type="PANTHER" id="PTHR14211:SF7">
    <property type="entry name" value="RIBOSOME BIOGENESIS PROTEIN NOP53"/>
    <property type="match status" value="1"/>
</dbReference>
<dbReference type="InterPro" id="IPR011687">
    <property type="entry name" value="Nop53/GLTSCR2"/>
</dbReference>
<feature type="compositionally biased region" description="Basic and acidic residues" evidence="6">
    <location>
        <begin position="317"/>
        <end position="326"/>
    </location>
</feature>
<dbReference type="GO" id="GO:0006364">
    <property type="term" value="P:rRNA processing"/>
    <property type="evidence" value="ECO:0007669"/>
    <property type="project" value="TreeGrafter"/>
</dbReference>
<evidence type="ECO:0000313" key="7">
    <source>
        <dbReference type="Proteomes" id="UP000095280"/>
    </source>
</evidence>
<evidence type="ECO:0000256" key="3">
    <source>
        <dbReference type="ARBA" id="ARBA00022517"/>
    </source>
</evidence>
<protein>
    <recommendedName>
        <fullName evidence="2 5">Ribosome biogenesis protein NOP53</fullName>
    </recommendedName>
</protein>
<dbReference type="Proteomes" id="UP000095280">
    <property type="component" value="Unplaced"/>
</dbReference>
<name>A0A1I8IS69_9PLAT</name>
<evidence type="ECO:0000256" key="1">
    <source>
        <dbReference type="ARBA" id="ARBA00008838"/>
    </source>
</evidence>
<feature type="compositionally biased region" description="Basic residues" evidence="6">
    <location>
        <begin position="10"/>
        <end position="26"/>
    </location>
</feature>
<keyword evidence="4 5" id="KW-0539">Nucleus</keyword>
<accession>A0A1I8IS69</accession>
<dbReference type="GO" id="GO:0005730">
    <property type="term" value="C:nucleolus"/>
    <property type="evidence" value="ECO:0007669"/>
    <property type="project" value="UniProtKB-SubCell"/>
</dbReference>
<feature type="compositionally biased region" description="Low complexity" evidence="6">
    <location>
        <begin position="94"/>
        <end position="105"/>
    </location>
</feature>
<proteinExistence type="inferred from homology"/>
<evidence type="ECO:0000256" key="6">
    <source>
        <dbReference type="SAM" id="MobiDB-lite"/>
    </source>
</evidence>
<dbReference type="GO" id="GO:0005654">
    <property type="term" value="C:nucleoplasm"/>
    <property type="evidence" value="ECO:0007669"/>
    <property type="project" value="UniProtKB-SubCell"/>
</dbReference>